<feature type="compositionally biased region" description="Basic and acidic residues" evidence="1">
    <location>
        <begin position="359"/>
        <end position="378"/>
    </location>
</feature>
<comment type="caution">
    <text evidence="2">The sequence shown here is derived from an EMBL/GenBank/DDBJ whole genome shotgun (WGS) entry which is preliminary data.</text>
</comment>
<feature type="compositionally biased region" description="Basic residues" evidence="1">
    <location>
        <begin position="279"/>
        <end position="291"/>
    </location>
</feature>
<feature type="compositionally biased region" description="Basic and acidic residues" evidence="1">
    <location>
        <begin position="165"/>
        <end position="185"/>
    </location>
</feature>
<feature type="compositionally biased region" description="Low complexity" evidence="1">
    <location>
        <begin position="235"/>
        <end position="245"/>
    </location>
</feature>
<protein>
    <submittedName>
        <fullName evidence="2">Uncharacterized protein</fullName>
    </submittedName>
</protein>
<evidence type="ECO:0000256" key="1">
    <source>
        <dbReference type="SAM" id="MobiDB-lite"/>
    </source>
</evidence>
<gene>
    <name evidence="2" type="ORF">B0H17DRAFT_1186826</name>
</gene>
<feature type="compositionally biased region" description="Acidic residues" evidence="1">
    <location>
        <begin position="21"/>
        <end position="30"/>
    </location>
</feature>
<feature type="region of interest" description="Disordered" evidence="1">
    <location>
        <begin position="21"/>
        <end position="294"/>
    </location>
</feature>
<evidence type="ECO:0000313" key="2">
    <source>
        <dbReference type="EMBL" id="KAJ7646178.1"/>
    </source>
</evidence>
<accession>A0AAD7CDM2</accession>
<dbReference type="AlphaFoldDB" id="A0AAD7CDM2"/>
<feature type="compositionally biased region" description="Basic and acidic residues" evidence="1">
    <location>
        <begin position="111"/>
        <end position="138"/>
    </location>
</feature>
<reference evidence="2" key="1">
    <citation type="submission" date="2023-03" db="EMBL/GenBank/DDBJ databases">
        <title>Massive genome expansion in bonnet fungi (Mycena s.s.) driven by repeated elements and novel gene families across ecological guilds.</title>
        <authorList>
            <consortium name="Lawrence Berkeley National Laboratory"/>
            <person name="Harder C.B."/>
            <person name="Miyauchi S."/>
            <person name="Viragh M."/>
            <person name="Kuo A."/>
            <person name="Thoen E."/>
            <person name="Andreopoulos B."/>
            <person name="Lu D."/>
            <person name="Skrede I."/>
            <person name="Drula E."/>
            <person name="Henrissat B."/>
            <person name="Morin E."/>
            <person name="Kohler A."/>
            <person name="Barry K."/>
            <person name="LaButti K."/>
            <person name="Morin E."/>
            <person name="Salamov A."/>
            <person name="Lipzen A."/>
            <person name="Mereny Z."/>
            <person name="Hegedus B."/>
            <person name="Baldrian P."/>
            <person name="Stursova M."/>
            <person name="Weitz H."/>
            <person name="Taylor A."/>
            <person name="Grigoriev I.V."/>
            <person name="Nagy L.G."/>
            <person name="Martin F."/>
            <person name="Kauserud H."/>
        </authorList>
    </citation>
    <scope>NUCLEOTIDE SEQUENCE</scope>
    <source>
        <strain evidence="2">CBHHK067</strain>
    </source>
</reference>
<feature type="compositionally biased region" description="Basic and acidic residues" evidence="1">
    <location>
        <begin position="252"/>
        <end position="269"/>
    </location>
</feature>
<feature type="compositionally biased region" description="Polar residues" evidence="1">
    <location>
        <begin position="341"/>
        <end position="355"/>
    </location>
</feature>
<name>A0AAD7CDM2_MYCRO</name>
<dbReference type="Proteomes" id="UP001221757">
    <property type="component" value="Unassembled WGS sequence"/>
</dbReference>
<proteinExistence type="predicted"/>
<sequence>MSGARAGRVGVSFVAGEAVDEGEELMDDGEEAARARRTNPLIHPTNRIACSGSTNASSAEKTHHAGGGYRGRGRDGEERVRDDEHEMQDDARREEGRSEERGGSGAAGRGWIEREGYGGERKEGKKSGEREEGSDARARLPPTPRATLDAPARERGTMVGGAPRKGREGWGVEGSGRKEYGRRQEGVGGAAQGLASASTVVVRRRIRLTGVAGAESGTEAPTLQQARDARTRYLRAGSARAASRSTPPRLGANRDRGPGREGRGREMMREGGWGWCSKRGAKGKGMRRGSRRGAALWTRQWRTAEGEGGRRRDTDADAWGAEAAPSHFVVEAPSTTARWCSSTLQRRSWSPTTIGRQPRARDESKEEYTGRREGRGRE</sequence>
<dbReference type="EMBL" id="JARKIE010000387">
    <property type="protein sequence ID" value="KAJ7646178.1"/>
    <property type="molecule type" value="Genomic_DNA"/>
</dbReference>
<feature type="compositionally biased region" description="Basic and acidic residues" evidence="1">
    <location>
        <begin position="72"/>
        <end position="102"/>
    </location>
</feature>
<evidence type="ECO:0000313" key="3">
    <source>
        <dbReference type="Proteomes" id="UP001221757"/>
    </source>
</evidence>
<organism evidence="2 3">
    <name type="scientific">Mycena rosella</name>
    <name type="common">Pink bonnet</name>
    <name type="synonym">Agaricus rosellus</name>
    <dbReference type="NCBI Taxonomy" id="1033263"/>
    <lineage>
        <taxon>Eukaryota</taxon>
        <taxon>Fungi</taxon>
        <taxon>Dikarya</taxon>
        <taxon>Basidiomycota</taxon>
        <taxon>Agaricomycotina</taxon>
        <taxon>Agaricomycetes</taxon>
        <taxon>Agaricomycetidae</taxon>
        <taxon>Agaricales</taxon>
        <taxon>Marasmiineae</taxon>
        <taxon>Mycenaceae</taxon>
        <taxon>Mycena</taxon>
    </lineage>
</organism>
<feature type="region of interest" description="Disordered" evidence="1">
    <location>
        <begin position="341"/>
        <end position="378"/>
    </location>
</feature>
<keyword evidence="3" id="KW-1185">Reference proteome</keyword>